<feature type="domain" description="CTCK" evidence="3">
    <location>
        <begin position="13"/>
        <end position="64"/>
    </location>
</feature>
<accession>A0A7J7KSY0</accession>
<dbReference type="EMBL" id="VXIV02000063">
    <property type="protein sequence ID" value="KAF6041239.1"/>
    <property type="molecule type" value="Genomic_DNA"/>
</dbReference>
<keyword evidence="5" id="KW-1185">Reference proteome</keyword>
<organism evidence="4 5">
    <name type="scientific">Bugula neritina</name>
    <name type="common">Brown bryozoan</name>
    <name type="synonym">Sertularia neritina</name>
    <dbReference type="NCBI Taxonomy" id="10212"/>
    <lineage>
        <taxon>Eukaryota</taxon>
        <taxon>Metazoa</taxon>
        <taxon>Spiralia</taxon>
        <taxon>Lophotrochozoa</taxon>
        <taxon>Bryozoa</taxon>
        <taxon>Gymnolaemata</taxon>
        <taxon>Cheilostomatida</taxon>
        <taxon>Flustrina</taxon>
        <taxon>Buguloidea</taxon>
        <taxon>Bugulidae</taxon>
        <taxon>Bugula</taxon>
    </lineage>
</organism>
<evidence type="ECO:0000259" key="3">
    <source>
        <dbReference type="PROSITE" id="PS01225"/>
    </source>
</evidence>
<comment type="caution">
    <text evidence="4">The sequence shown here is derived from an EMBL/GenBank/DDBJ whole genome shotgun (WGS) entry which is preliminary data.</text>
</comment>
<evidence type="ECO:0000313" key="4">
    <source>
        <dbReference type="EMBL" id="KAF6041239.1"/>
    </source>
</evidence>
<comment type="caution">
    <text evidence="2">Lacks conserved residue(s) required for the propagation of feature annotation.</text>
</comment>
<proteinExistence type="predicted"/>
<reference evidence="4" key="1">
    <citation type="submission" date="2020-06" db="EMBL/GenBank/DDBJ databases">
        <title>Draft genome of Bugula neritina, a colonial animal packing powerful symbionts and potential medicines.</title>
        <authorList>
            <person name="Rayko M."/>
        </authorList>
    </citation>
    <scope>NUCLEOTIDE SEQUENCE [LARGE SCALE GENOMIC DNA]</scope>
    <source>
        <strain evidence="4">Kwan_BN1</strain>
    </source>
</reference>
<dbReference type="Proteomes" id="UP000593567">
    <property type="component" value="Unassembled WGS sequence"/>
</dbReference>
<evidence type="ECO:0000256" key="2">
    <source>
        <dbReference type="PROSITE-ProRule" id="PRU00039"/>
    </source>
</evidence>
<evidence type="ECO:0000313" key="5">
    <source>
        <dbReference type="Proteomes" id="UP000593567"/>
    </source>
</evidence>
<keyword evidence="1" id="KW-1015">Disulfide bond</keyword>
<sequence>MSDQYGSVKPTECHPVPVFERVTRDNCRSKYHVDLRQCQGSCGDEIGDCCVPDKNSTISVVTNCKEDGYSRPLRWKELRVASVNPGRRANRLLFLCHRSFYNGVT</sequence>
<dbReference type="PROSITE" id="PS01225">
    <property type="entry name" value="CTCK_2"/>
    <property type="match status" value="1"/>
</dbReference>
<gene>
    <name evidence="4" type="ORF">EB796_000401</name>
</gene>
<protein>
    <recommendedName>
        <fullName evidence="3">CTCK domain-containing protein</fullName>
    </recommendedName>
</protein>
<dbReference type="InterPro" id="IPR006207">
    <property type="entry name" value="Cys_knot_C"/>
</dbReference>
<evidence type="ECO:0000256" key="1">
    <source>
        <dbReference type="ARBA" id="ARBA00023157"/>
    </source>
</evidence>
<name>A0A7J7KSY0_BUGNE</name>
<dbReference type="AlphaFoldDB" id="A0A7J7KSY0"/>